<dbReference type="Gene3D" id="3.30.40.10">
    <property type="entry name" value="Zinc/RING finger domain, C3HC4 (zinc finger)"/>
    <property type="match status" value="1"/>
</dbReference>
<evidence type="ECO:0000256" key="6">
    <source>
        <dbReference type="ARBA" id="ARBA00022989"/>
    </source>
</evidence>
<dbReference type="GO" id="GO:0016020">
    <property type="term" value="C:membrane"/>
    <property type="evidence" value="ECO:0007669"/>
    <property type="project" value="UniProtKB-SubCell"/>
</dbReference>
<dbReference type="GO" id="GO:0008270">
    <property type="term" value="F:zinc ion binding"/>
    <property type="evidence" value="ECO:0007669"/>
    <property type="project" value="UniProtKB-KW"/>
</dbReference>
<evidence type="ECO:0000313" key="11">
    <source>
        <dbReference type="Proteomes" id="UP000503462"/>
    </source>
</evidence>
<evidence type="ECO:0000256" key="8">
    <source>
        <dbReference type="SAM" id="MobiDB-lite"/>
    </source>
</evidence>
<keyword evidence="5" id="KW-0862">Zinc</keyword>
<proteinExistence type="predicted"/>
<evidence type="ECO:0000256" key="2">
    <source>
        <dbReference type="ARBA" id="ARBA00022692"/>
    </source>
</evidence>
<keyword evidence="2" id="KW-0812">Transmembrane</keyword>
<feature type="compositionally biased region" description="Low complexity" evidence="8">
    <location>
        <begin position="1"/>
        <end position="21"/>
    </location>
</feature>
<protein>
    <recommendedName>
        <fullName evidence="9">RING-CH-type domain-containing protein</fullName>
    </recommendedName>
</protein>
<organism evidence="10 11">
    <name type="scientific">Peltaster fructicola</name>
    <dbReference type="NCBI Taxonomy" id="286661"/>
    <lineage>
        <taxon>Eukaryota</taxon>
        <taxon>Fungi</taxon>
        <taxon>Dikarya</taxon>
        <taxon>Ascomycota</taxon>
        <taxon>Pezizomycotina</taxon>
        <taxon>Dothideomycetes</taxon>
        <taxon>Dothideomycetes incertae sedis</taxon>
        <taxon>Peltaster</taxon>
    </lineage>
</organism>
<keyword evidence="4" id="KW-0863">Zinc-finger</keyword>
<name>A0A6H0XK05_9PEZI</name>
<feature type="domain" description="RING-CH-type" evidence="9">
    <location>
        <begin position="65"/>
        <end position="140"/>
    </location>
</feature>
<feature type="region of interest" description="Disordered" evidence="8">
    <location>
        <begin position="383"/>
        <end position="402"/>
    </location>
</feature>
<evidence type="ECO:0000256" key="1">
    <source>
        <dbReference type="ARBA" id="ARBA00004141"/>
    </source>
</evidence>
<keyword evidence="7" id="KW-0472">Membrane</keyword>
<dbReference type="EMBL" id="CP051139">
    <property type="protein sequence ID" value="QIW95045.1"/>
    <property type="molecule type" value="Genomic_DNA"/>
</dbReference>
<dbReference type="SMART" id="SM00744">
    <property type="entry name" value="RINGv"/>
    <property type="match status" value="1"/>
</dbReference>
<keyword evidence="11" id="KW-1185">Reference proteome</keyword>
<keyword evidence="6" id="KW-1133">Transmembrane helix</keyword>
<dbReference type="OrthoDB" id="5817083at2759"/>
<reference evidence="10 11" key="1">
    <citation type="journal article" date="2016" name="Sci. Rep.">
        <title>Peltaster fructicola genome reveals evolution from an invasive phytopathogen to an ectophytic parasite.</title>
        <authorList>
            <person name="Xu C."/>
            <person name="Chen H."/>
            <person name="Gleason M.L."/>
            <person name="Xu J.R."/>
            <person name="Liu H."/>
            <person name="Zhang R."/>
            <person name="Sun G."/>
        </authorList>
    </citation>
    <scope>NUCLEOTIDE SEQUENCE [LARGE SCALE GENOMIC DNA]</scope>
    <source>
        <strain evidence="10 11">LNHT1506</strain>
    </source>
</reference>
<evidence type="ECO:0000256" key="7">
    <source>
        <dbReference type="ARBA" id="ARBA00023136"/>
    </source>
</evidence>
<feature type="region of interest" description="Disordered" evidence="8">
    <location>
        <begin position="1"/>
        <end position="64"/>
    </location>
</feature>
<evidence type="ECO:0000259" key="9">
    <source>
        <dbReference type="PROSITE" id="PS51292"/>
    </source>
</evidence>
<dbReference type="InterPro" id="IPR011016">
    <property type="entry name" value="Znf_RING-CH"/>
</dbReference>
<sequence length="526" mass="58506">MASMQRRPSQRRSSPVPTPSQEATPPIATTESRSTQAVDDSQEGPVQAELQDEQPAAQPRLLSADDDPSVKKCWICFSDSTEDTPETSPWRDPCPCALVAHEECLLDWIADAEAPKNTSRGGLITPQILCPQCKAEIKLARPRNYIVDIVRLLDRSTARLVMPGGVVLLSLDLLYKLSFAHGEHSIYRIFGTADADRILLPVLQNRVRPPTDFEMPLPQIRDRALMSVAHYIQHWRLYLGLPLVTPILLLSRTTWHFSEALLTVVPTLFFALQPSYTGEPFSFVQWPPSASMAFALLPYVRQGYNMYYERVWGARVRGWRKEILPLTSQTQTTDTPAHDPVQAIEDAADDTNVFEIRVDGGIWEEWEEHAPVEDAQPEIGQAAEEAGPEVEGAAPAPDVPVEPAQPAQRQAVQAERRLSFSPASLAESVLGALVFPTIAELSGELLRLALPKAWTSPAAAIAAVSSRSGFRAGSKGILHEKWGRSLIGGCLFVVFKDALMIYVRWKMAQMHRNRRVLDYDRAKPRV</sequence>
<gene>
    <name evidence="10" type="ORF">AMS68_000563</name>
</gene>
<dbReference type="Pfam" id="PF12906">
    <property type="entry name" value="RINGv"/>
    <property type="match status" value="1"/>
</dbReference>
<evidence type="ECO:0000256" key="5">
    <source>
        <dbReference type="ARBA" id="ARBA00022833"/>
    </source>
</evidence>
<evidence type="ECO:0000256" key="3">
    <source>
        <dbReference type="ARBA" id="ARBA00022723"/>
    </source>
</evidence>
<dbReference type="Proteomes" id="UP000503462">
    <property type="component" value="Chromosome 1"/>
</dbReference>
<feature type="compositionally biased region" description="Polar residues" evidence="8">
    <location>
        <begin position="27"/>
        <end position="39"/>
    </location>
</feature>
<evidence type="ECO:0000256" key="4">
    <source>
        <dbReference type="ARBA" id="ARBA00022771"/>
    </source>
</evidence>
<dbReference type="SUPFAM" id="SSF57850">
    <property type="entry name" value="RING/U-box"/>
    <property type="match status" value="1"/>
</dbReference>
<dbReference type="AlphaFoldDB" id="A0A6H0XK05"/>
<dbReference type="PROSITE" id="PS51292">
    <property type="entry name" value="ZF_RING_CH"/>
    <property type="match status" value="1"/>
</dbReference>
<keyword evidence="3" id="KW-0479">Metal-binding</keyword>
<dbReference type="InterPro" id="IPR013083">
    <property type="entry name" value="Znf_RING/FYVE/PHD"/>
</dbReference>
<comment type="subcellular location">
    <subcellularLocation>
        <location evidence="1">Membrane</location>
        <topology evidence="1">Multi-pass membrane protein</topology>
    </subcellularLocation>
</comment>
<dbReference type="PANTHER" id="PTHR46283">
    <property type="entry name" value="E3 UBIQUITIN-PROTEIN LIGASE MARCH5"/>
    <property type="match status" value="1"/>
</dbReference>
<evidence type="ECO:0000313" key="10">
    <source>
        <dbReference type="EMBL" id="QIW95045.1"/>
    </source>
</evidence>
<accession>A0A6H0XK05</accession>